<evidence type="ECO:0000256" key="4">
    <source>
        <dbReference type="ARBA" id="ARBA00023002"/>
    </source>
</evidence>
<reference evidence="9 10" key="1">
    <citation type="journal article" date="2015" name="Genome Biol. Evol.">
        <title>Comparative Genomics of a Bacterivorous Green Alga Reveals Evolutionary Causalities and Consequences of Phago-Mixotrophic Mode of Nutrition.</title>
        <authorList>
            <person name="Burns J.A."/>
            <person name="Paasch A."/>
            <person name="Narechania A."/>
            <person name="Kim E."/>
        </authorList>
    </citation>
    <scope>NUCLEOTIDE SEQUENCE [LARGE SCALE GENOMIC DNA]</scope>
    <source>
        <strain evidence="9 10">PLY_AMNH</strain>
    </source>
</reference>
<evidence type="ECO:0000256" key="5">
    <source>
        <dbReference type="ARBA" id="ARBA00023004"/>
    </source>
</evidence>
<dbReference type="InterPro" id="IPR050196">
    <property type="entry name" value="Cytochrome_P450_Monoox"/>
</dbReference>
<protein>
    <recommendedName>
        <fullName evidence="11">Cytochrome P450</fullName>
    </recommendedName>
</protein>
<comment type="similarity">
    <text evidence="1">Belongs to the cytochrome P450 family.</text>
</comment>
<keyword evidence="10" id="KW-1185">Reference proteome</keyword>
<keyword evidence="3 7" id="KW-0479">Metal-binding</keyword>
<comment type="cofactor">
    <cofactor evidence="7">
        <name>heme</name>
        <dbReference type="ChEBI" id="CHEBI:30413"/>
    </cofactor>
</comment>
<dbReference type="GO" id="GO:0016705">
    <property type="term" value="F:oxidoreductase activity, acting on paired donors, with incorporation or reduction of molecular oxygen"/>
    <property type="evidence" value="ECO:0007669"/>
    <property type="project" value="InterPro"/>
</dbReference>
<dbReference type="EMBL" id="LGRX02019425">
    <property type="protein sequence ID" value="KAK3258592.1"/>
    <property type="molecule type" value="Genomic_DNA"/>
</dbReference>
<dbReference type="Pfam" id="PF00067">
    <property type="entry name" value="p450"/>
    <property type="match status" value="1"/>
</dbReference>
<proteinExistence type="inferred from homology"/>
<keyword evidence="8" id="KW-0812">Transmembrane</keyword>
<keyword evidence="6" id="KW-0503">Monooxygenase</keyword>
<keyword evidence="5 7" id="KW-0408">Iron</keyword>
<evidence type="ECO:0008006" key="11">
    <source>
        <dbReference type="Google" id="ProtNLM"/>
    </source>
</evidence>
<keyword evidence="2 7" id="KW-0349">Heme</keyword>
<evidence type="ECO:0000313" key="10">
    <source>
        <dbReference type="Proteomes" id="UP001190700"/>
    </source>
</evidence>
<evidence type="ECO:0000313" key="9">
    <source>
        <dbReference type="EMBL" id="KAK3258592.1"/>
    </source>
</evidence>
<evidence type="ECO:0000256" key="1">
    <source>
        <dbReference type="ARBA" id="ARBA00010617"/>
    </source>
</evidence>
<dbReference type="GO" id="GO:0004497">
    <property type="term" value="F:monooxygenase activity"/>
    <property type="evidence" value="ECO:0007669"/>
    <property type="project" value="UniProtKB-KW"/>
</dbReference>
<dbReference type="Gene3D" id="1.10.630.10">
    <property type="entry name" value="Cytochrome P450"/>
    <property type="match status" value="1"/>
</dbReference>
<dbReference type="InterPro" id="IPR036396">
    <property type="entry name" value="Cyt_P450_sf"/>
</dbReference>
<keyword evidence="8" id="KW-0472">Membrane</keyword>
<dbReference type="GO" id="GO:0005506">
    <property type="term" value="F:iron ion binding"/>
    <property type="evidence" value="ECO:0007669"/>
    <property type="project" value="InterPro"/>
</dbReference>
<organism evidence="9 10">
    <name type="scientific">Cymbomonas tetramitiformis</name>
    <dbReference type="NCBI Taxonomy" id="36881"/>
    <lineage>
        <taxon>Eukaryota</taxon>
        <taxon>Viridiplantae</taxon>
        <taxon>Chlorophyta</taxon>
        <taxon>Pyramimonadophyceae</taxon>
        <taxon>Pyramimonadales</taxon>
        <taxon>Pyramimonadaceae</taxon>
        <taxon>Cymbomonas</taxon>
    </lineage>
</organism>
<dbReference type="SUPFAM" id="SSF48264">
    <property type="entry name" value="Cytochrome P450"/>
    <property type="match status" value="1"/>
</dbReference>
<dbReference type="InterPro" id="IPR001128">
    <property type="entry name" value="Cyt_P450"/>
</dbReference>
<evidence type="ECO:0000256" key="8">
    <source>
        <dbReference type="SAM" id="Phobius"/>
    </source>
</evidence>
<comment type="caution">
    <text evidence="9">The sequence shown here is derived from an EMBL/GenBank/DDBJ whole genome shotgun (WGS) entry which is preliminary data.</text>
</comment>
<dbReference type="PANTHER" id="PTHR24291">
    <property type="entry name" value="CYTOCHROME P450 FAMILY 4"/>
    <property type="match status" value="1"/>
</dbReference>
<evidence type="ECO:0000256" key="2">
    <source>
        <dbReference type="ARBA" id="ARBA00022617"/>
    </source>
</evidence>
<feature type="binding site" description="axial binding residue" evidence="7">
    <location>
        <position position="441"/>
    </location>
    <ligand>
        <name>heme</name>
        <dbReference type="ChEBI" id="CHEBI:30413"/>
    </ligand>
    <ligandPart>
        <name>Fe</name>
        <dbReference type="ChEBI" id="CHEBI:18248"/>
    </ligandPart>
</feature>
<accession>A0AAE0FEW9</accession>
<keyword evidence="8" id="KW-1133">Transmembrane helix</keyword>
<keyword evidence="4" id="KW-0560">Oxidoreductase</keyword>
<sequence length="490" mass="55491">MLTIEQAVLSVLFGTLAFIVFVVVKGIAVWCWQSFVLRKMPEAPGGWPILGHLWPLYWNTPWDLFTTWALQAGDIVRLRIFNKHMVVISNPELCKRVLHTNLKNYAKDVGFTYGPFMPILGSGLVTSEGALWKKQRLLVSAAFRVEILDDIPAIARRSVDRLSAQLEEYRGSSVPVEMFTCFRHLTLQVIGEAVLSLPPEESDRVFPYLYLPVMEESNRRVLEPWRSYIPTPEWFRYKKRLRQLDTYIIGLLKLRWTQRLSGEHKPAASKDIVDRVMDAIPEGEWGAAAQRQLCYEIKTFVLAGHETSASMLTFALYELTQNKTQLDKVREEAVRVFGEDEQTTPSRDALNSMDYTVGVLKETLRLYSVVPVVTRAAVDKDTLGGYSIPAGTGIIICMQGVHHHPAVWKDPSKFDPARFVPPVETDNPYAFLPFIQGPRNCLGQHLALLEARVVLALLAKRFDLTAVRKCVKDPHLVPIGPAQGLELLVR</sequence>
<feature type="transmembrane region" description="Helical" evidence="8">
    <location>
        <begin position="7"/>
        <end position="30"/>
    </location>
</feature>
<evidence type="ECO:0000256" key="6">
    <source>
        <dbReference type="ARBA" id="ARBA00023033"/>
    </source>
</evidence>
<dbReference type="PRINTS" id="PR00463">
    <property type="entry name" value="EP450I"/>
</dbReference>
<dbReference type="InterPro" id="IPR002401">
    <property type="entry name" value="Cyt_P450_E_grp-I"/>
</dbReference>
<dbReference type="GO" id="GO:0020037">
    <property type="term" value="F:heme binding"/>
    <property type="evidence" value="ECO:0007669"/>
    <property type="project" value="InterPro"/>
</dbReference>
<name>A0AAE0FEW9_9CHLO</name>
<evidence type="ECO:0000256" key="7">
    <source>
        <dbReference type="PIRSR" id="PIRSR602401-1"/>
    </source>
</evidence>
<dbReference type="PANTHER" id="PTHR24291:SF50">
    <property type="entry name" value="BIFUNCTIONAL ALBAFLAVENONE MONOOXYGENASE_TERPENE SYNTHASE"/>
    <property type="match status" value="1"/>
</dbReference>
<dbReference type="PRINTS" id="PR00385">
    <property type="entry name" value="P450"/>
</dbReference>
<evidence type="ECO:0000256" key="3">
    <source>
        <dbReference type="ARBA" id="ARBA00022723"/>
    </source>
</evidence>
<gene>
    <name evidence="9" type="ORF">CYMTET_32373</name>
</gene>
<dbReference type="AlphaFoldDB" id="A0AAE0FEW9"/>
<dbReference type="Proteomes" id="UP001190700">
    <property type="component" value="Unassembled WGS sequence"/>
</dbReference>